<sequence length="165" mass="17902">MSKKIGTSPSKKFSYTRAPSLMRNSVSATASMIAGRPKPKKAAATKMATTPPNAHSFLAVLEYRFEQQHMVHGGNWPVGDSVRMRPQPYVALFCEGLPSHSSFSSANSSNDMKECLDASCDMADGSDTYRMFSFGLKTVSQLLHFCGVTKSFSVMAVGADWLSTS</sequence>
<reference evidence="1" key="2">
    <citation type="submission" date="2020-05" db="UniProtKB">
        <authorList>
            <consortium name="EnsemblMetazoa"/>
        </authorList>
    </citation>
    <scope>IDENTIFICATION</scope>
    <source>
        <strain evidence="1">FAR1</strain>
    </source>
</reference>
<evidence type="ECO:0000313" key="2">
    <source>
        <dbReference type="Proteomes" id="UP000075886"/>
    </source>
</evidence>
<dbReference type="AlphaFoldDB" id="A0A182Q4Q5"/>
<evidence type="ECO:0000313" key="1">
    <source>
        <dbReference type="EnsemblMetazoa" id="AFAF003040-PA"/>
    </source>
</evidence>
<dbReference type="Proteomes" id="UP000075886">
    <property type="component" value="Unassembled WGS sequence"/>
</dbReference>
<name>A0A182Q4Q5_9DIPT</name>
<proteinExistence type="predicted"/>
<dbReference type="EMBL" id="AXCN02001967">
    <property type="status" value="NOT_ANNOTATED_CDS"/>
    <property type="molecule type" value="Genomic_DNA"/>
</dbReference>
<accession>A0A182Q4Q5</accession>
<reference evidence="2" key="1">
    <citation type="submission" date="2014-01" db="EMBL/GenBank/DDBJ databases">
        <title>The Genome Sequence of Anopheles farauti FAR1 (V2).</title>
        <authorList>
            <consortium name="The Broad Institute Genomics Platform"/>
            <person name="Neafsey D.E."/>
            <person name="Besansky N."/>
            <person name="Howell P."/>
            <person name="Walton C."/>
            <person name="Young S.K."/>
            <person name="Zeng Q."/>
            <person name="Gargeya S."/>
            <person name="Fitzgerald M."/>
            <person name="Haas B."/>
            <person name="Abouelleil A."/>
            <person name="Allen A.W."/>
            <person name="Alvarado L."/>
            <person name="Arachchi H.M."/>
            <person name="Berlin A.M."/>
            <person name="Chapman S.B."/>
            <person name="Gainer-Dewar J."/>
            <person name="Goldberg J."/>
            <person name="Griggs A."/>
            <person name="Gujja S."/>
            <person name="Hansen M."/>
            <person name="Howarth C."/>
            <person name="Imamovic A."/>
            <person name="Ireland A."/>
            <person name="Larimer J."/>
            <person name="McCowan C."/>
            <person name="Murphy C."/>
            <person name="Pearson M."/>
            <person name="Poon T.W."/>
            <person name="Priest M."/>
            <person name="Roberts A."/>
            <person name="Saif S."/>
            <person name="Shea T."/>
            <person name="Sisk P."/>
            <person name="Sykes S."/>
            <person name="Wortman J."/>
            <person name="Nusbaum C."/>
            <person name="Birren B."/>
        </authorList>
    </citation>
    <scope>NUCLEOTIDE SEQUENCE [LARGE SCALE GENOMIC DNA]</scope>
    <source>
        <strain evidence="2">FAR1</strain>
    </source>
</reference>
<dbReference type="EnsemblMetazoa" id="AFAF003040-RA">
    <property type="protein sequence ID" value="AFAF003040-PA"/>
    <property type="gene ID" value="AFAF003040"/>
</dbReference>
<organism evidence="1 2">
    <name type="scientific">Anopheles farauti</name>
    <dbReference type="NCBI Taxonomy" id="69004"/>
    <lineage>
        <taxon>Eukaryota</taxon>
        <taxon>Metazoa</taxon>
        <taxon>Ecdysozoa</taxon>
        <taxon>Arthropoda</taxon>
        <taxon>Hexapoda</taxon>
        <taxon>Insecta</taxon>
        <taxon>Pterygota</taxon>
        <taxon>Neoptera</taxon>
        <taxon>Endopterygota</taxon>
        <taxon>Diptera</taxon>
        <taxon>Nematocera</taxon>
        <taxon>Culicoidea</taxon>
        <taxon>Culicidae</taxon>
        <taxon>Anophelinae</taxon>
        <taxon>Anopheles</taxon>
    </lineage>
</organism>
<protein>
    <submittedName>
        <fullName evidence="1">Uncharacterized protein</fullName>
    </submittedName>
</protein>
<keyword evidence="2" id="KW-1185">Reference proteome</keyword>
<dbReference type="VEuPathDB" id="VectorBase:AFAF003040"/>